<gene>
    <name evidence="1" type="ORF">DU055_24315</name>
</gene>
<accession>A0A5W8MMP4</accession>
<reference evidence="1" key="1">
    <citation type="submission" date="2018-07" db="EMBL/GenBank/DDBJ databases">
        <authorList>
            <person name="Ashton P.M."/>
            <person name="Dallman T."/>
            <person name="Nair S."/>
            <person name="De Pinna E."/>
            <person name="Peters T."/>
            <person name="Grant K."/>
        </authorList>
    </citation>
    <scope>NUCLEOTIDE SEQUENCE</scope>
    <source>
        <strain evidence="1">357772</strain>
    </source>
</reference>
<sequence length="137" mass="14568">EAQVTVDIPKLTVYVAPLYGRASGTFDGAGRTTDDNIRVYHSVCKSLDGSGVNPVIAQENGTVHTYAYTRTTTDRAPTPLPGSHSVPSDYNYEPAQRFVQKNWPATGQALRTPATLFSSLACGDAPSGWTTGGWCGS</sequence>
<feature type="non-terminal residue" evidence="1">
    <location>
        <position position="1"/>
    </location>
</feature>
<evidence type="ECO:0000313" key="1">
    <source>
        <dbReference type="EMBL" id="EBY1555973.1"/>
    </source>
</evidence>
<name>A0A5W8MMP4_SALET</name>
<feature type="non-terminal residue" evidence="1">
    <location>
        <position position="137"/>
    </location>
</feature>
<dbReference type="AlphaFoldDB" id="A0A5W8MMP4"/>
<proteinExistence type="predicted"/>
<dbReference type="EMBL" id="AAHNFW010000199">
    <property type="protein sequence ID" value="EBY1555973.1"/>
    <property type="molecule type" value="Genomic_DNA"/>
</dbReference>
<comment type="caution">
    <text evidence="1">The sequence shown here is derived from an EMBL/GenBank/DDBJ whole genome shotgun (WGS) entry which is preliminary data.</text>
</comment>
<organism evidence="1">
    <name type="scientific">Salmonella enterica subsp. enterica serovar Hofit</name>
    <dbReference type="NCBI Taxonomy" id="2564537"/>
    <lineage>
        <taxon>Bacteria</taxon>
        <taxon>Pseudomonadati</taxon>
        <taxon>Pseudomonadota</taxon>
        <taxon>Gammaproteobacteria</taxon>
        <taxon>Enterobacterales</taxon>
        <taxon>Enterobacteriaceae</taxon>
        <taxon>Salmonella</taxon>
    </lineage>
</organism>
<protein>
    <submittedName>
        <fullName evidence="1">Uncharacterized protein</fullName>
    </submittedName>
</protein>